<organism evidence="8 9">
    <name type="scientific">Arachis hypogaea</name>
    <name type="common">Peanut</name>
    <dbReference type="NCBI Taxonomy" id="3818"/>
    <lineage>
        <taxon>Eukaryota</taxon>
        <taxon>Viridiplantae</taxon>
        <taxon>Streptophyta</taxon>
        <taxon>Embryophyta</taxon>
        <taxon>Tracheophyta</taxon>
        <taxon>Spermatophyta</taxon>
        <taxon>Magnoliopsida</taxon>
        <taxon>eudicotyledons</taxon>
        <taxon>Gunneridae</taxon>
        <taxon>Pentapetalae</taxon>
        <taxon>rosids</taxon>
        <taxon>fabids</taxon>
        <taxon>Fabales</taxon>
        <taxon>Fabaceae</taxon>
        <taxon>Papilionoideae</taxon>
        <taxon>50 kb inversion clade</taxon>
        <taxon>dalbergioids sensu lato</taxon>
        <taxon>Dalbergieae</taxon>
        <taxon>Pterocarpus clade</taxon>
        <taxon>Arachis</taxon>
    </lineage>
</organism>
<dbReference type="PANTHER" id="PTHR31246">
    <property type="entry name" value="MICROTUBULE-ASSOCIATED PROTEIN 70-2"/>
    <property type="match status" value="1"/>
</dbReference>
<dbReference type="AlphaFoldDB" id="A0A445AY24"/>
<evidence type="ECO:0000256" key="2">
    <source>
        <dbReference type="ARBA" id="ARBA00008825"/>
    </source>
</evidence>
<dbReference type="EMBL" id="SDMP01000011">
    <property type="protein sequence ID" value="RYR31342.1"/>
    <property type="molecule type" value="Genomic_DNA"/>
</dbReference>
<comment type="subcellular location">
    <subcellularLocation>
        <location evidence="1">Cytoplasm</location>
        <location evidence="1">Cytoskeleton</location>
    </subcellularLocation>
</comment>
<dbReference type="GO" id="GO:0007010">
    <property type="term" value="P:cytoskeleton organization"/>
    <property type="evidence" value="ECO:0007669"/>
    <property type="project" value="InterPro"/>
</dbReference>
<keyword evidence="5" id="KW-0175">Coiled coil</keyword>
<dbReference type="Pfam" id="PF07058">
    <property type="entry name" value="MAP70"/>
    <property type="match status" value="1"/>
</dbReference>
<evidence type="ECO:0000256" key="4">
    <source>
        <dbReference type="ARBA" id="ARBA00022701"/>
    </source>
</evidence>
<dbReference type="PANTHER" id="PTHR31246:SF5">
    <property type="entry name" value="MICROTUBULE-ASSOCIATED PROTEIN 70-5"/>
    <property type="match status" value="1"/>
</dbReference>
<comment type="caution">
    <text evidence="8">The sequence shown here is derived from an EMBL/GenBank/DDBJ whole genome shotgun (WGS) entry which is preliminary data.</text>
</comment>
<dbReference type="STRING" id="3818.A0A445AY24"/>
<evidence type="ECO:0000256" key="6">
    <source>
        <dbReference type="ARBA" id="ARBA00023212"/>
    </source>
</evidence>
<proteinExistence type="inferred from homology"/>
<keyword evidence="9" id="KW-1185">Reference proteome</keyword>
<evidence type="ECO:0000313" key="8">
    <source>
        <dbReference type="EMBL" id="RYR31342.1"/>
    </source>
</evidence>
<evidence type="ECO:0000313" key="9">
    <source>
        <dbReference type="Proteomes" id="UP000289738"/>
    </source>
</evidence>
<evidence type="ECO:0000256" key="5">
    <source>
        <dbReference type="ARBA" id="ARBA00023054"/>
    </source>
</evidence>
<evidence type="ECO:0000256" key="1">
    <source>
        <dbReference type="ARBA" id="ARBA00004245"/>
    </source>
</evidence>
<keyword evidence="4" id="KW-0493">Microtubule</keyword>
<name>A0A445AY24_ARAHY</name>
<keyword evidence="6" id="KW-0206">Cytoskeleton</keyword>
<accession>A0A445AY24</accession>
<protein>
    <submittedName>
        <fullName evidence="8">Uncharacterized protein</fullName>
    </submittedName>
</protein>
<dbReference type="GO" id="GO:0008017">
    <property type="term" value="F:microtubule binding"/>
    <property type="evidence" value="ECO:0007669"/>
    <property type="project" value="InterPro"/>
</dbReference>
<dbReference type="Proteomes" id="UP000289738">
    <property type="component" value="Chromosome B01"/>
</dbReference>
<evidence type="ECO:0000256" key="7">
    <source>
        <dbReference type="SAM" id="MobiDB-lite"/>
    </source>
</evidence>
<dbReference type="InterPro" id="IPR009768">
    <property type="entry name" value="MAP70"/>
</dbReference>
<sequence>MKHAKEKEEKHKEEGEEEVRRGGGEETQRKMTVVVFIEKEEEESFIMVNERFGNVMRVLTHFVDEHEKKCALAAQYAAETTLTKIYANQKDDDSLPIDSIIASFDAEIKIYKNEQSYQ</sequence>
<keyword evidence="3" id="KW-0963">Cytoplasm</keyword>
<comment type="similarity">
    <text evidence="2">Belongs to the MAP70 family.</text>
</comment>
<gene>
    <name evidence="8" type="ORF">Ahy_B01g056145</name>
</gene>
<reference evidence="8 9" key="1">
    <citation type="submission" date="2019-01" db="EMBL/GenBank/DDBJ databases">
        <title>Sequencing of cultivated peanut Arachis hypogaea provides insights into genome evolution and oil improvement.</title>
        <authorList>
            <person name="Chen X."/>
        </authorList>
    </citation>
    <scope>NUCLEOTIDE SEQUENCE [LARGE SCALE GENOMIC DNA]</scope>
    <source>
        <strain evidence="9">cv. Fuhuasheng</strain>
        <tissue evidence="8">Leaves</tissue>
    </source>
</reference>
<dbReference type="GO" id="GO:0005874">
    <property type="term" value="C:microtubule"/>
    <property type="evidence" value="ECO:0007669"/>
    <property type="project" value="UniProtKB-KW"/>
</dbReference>
<feature type="region of interest" description="Disordered" evidence="7">
    <location>
        <begin position="1"/>
        <end position="25"/>
    </location>
</feature>
<evidence type="ECO:0000256" key="3">
    <source>
        <dbReference type="ARBA" id="ARBA00022490"/>
    </source>
</evidence>